<organism evidence="1 2">
    <name type="scientific">Lachnellula hyalina</name>
    <dbReference type="NCBI Taxonomy" id="1316788"/>
    <lineage>
        <taxon>Eukaryota</taxon>
        <taxon>Fungi</taxon>
        <taxon>Dikarya</taxon>
        <taxon>Ascomycota</taxon>
        <taxon>Pezizomycotina</taxon>
        <taxon>Leotiomycetes</taxon>
        <taxon>Helotiales</taxon>
        <taxon>Lachnaceae</taxon>
        <taxon>Lachnellula</taxon>
    </lineage>
</organism>
<accession>A0A8H8R437</accession>
<protein>
    <submittedName>
        <fullName evidence="1">Anhydro-N-acetylmuramic acid kinase</fullName>
    </submittedName>
</protein>
<dbReference type="GO" id="GO:0016301">
    <property type="term" value="F:kinase activity"/>
    <property type="evidence" value="ECO:0007669"/>
    <property type="project" value="UniProtKB-KW"/>
</dbReference>
<dbReference type="OrthoDB" id="5427593at2759"/>
<gene>
    <name evidence="1" type="primary">anmK_0</name>
    <name evidence="1" type="ORF">LHYA1_G005256</name>
</gene>
<dbReference type="EMBL" id="QGMH01000054">
    <property type="protein sequence ID" value="TVY27120.1"/>
    <property type="molecule type" value="Genomic_DNA"/>
</dbReference>
<name>A0A8H8R437_9HELO</name>
<keyword evidence="2" id="KW-1185">Reference proteome</keyword>
<dbReference type="PANTHER" id="PTHR30605:SF0">
    <property type="entry name" value="ANHYDRO-N-ACETYLMURAMIC ACID KINASE"/>
    <property type="match status" value="1"/>
</dbReference>
<dbReference type="InterPro" id="IPR043129">
    <property type="entry name" value="ATPase_NBD"/>
</dbReference>
<dbReference type="GO" id="GO:0006040">
    <property type="term" value="P:amino sugar metabolic process"/>
    <property type="evidence" value="ECO:0007669"/>
    <property type="project" value="InterPro"/>
</dbReference>
<dbReference type="InterPro" id="IPR005338">
    <property type="entry name" value="Anhydro_N_Ac-Mur_kinase"/>
</dbReference>
<dbReference type="AlphaFoldDB" id="A0A8H8R437"/>
<sequence>MVSLTVVGLNSGTSIDATASLRSRILGVVRPGAATTLEDVCDLNFALGEEFASAVNKSGIDLSKVDLIASHGQTLWHIPFGERLSTLQMGEPAVISKSTNNNERMALIVGARTVISSFRTAELAVGRQGAPLSGFFEAAILAHPSQTRISQNIGGIGNATVVPSSRVPESGYFAFDTGPGNVLIDATVRYISKGEAHYDKDGEMGARGESEIDKEAVEDFLKRDYFERKPPKTTGREMFSDTLAKEIIDEMRGKGISDDGIVAAITRMTAESIVRAYENFVIPVVGHIDEVYICGGGAFNPNIMRHLSARLPGTKVGILDSTTIGISAAAKEAVLFAVLGFLGMCGRKVAVADMSETRREVVLGCVTPGDNYRSLLQKVARDEEFMGAGTLGRIFMR</sequence>
<evidence type="ECO:0000313" key="2">
    <source>
        <dbReference type="Proteomes" id="UP000431533"/>
    </source>
</evidence>
<dbReference type="GeneID" id="41985454"/>
<dbReference type="GO" id="GO:0016773">
    <property type="term" value="F:phosphotransferase activity, alcohol group as acceptor"/>
    <property type="evidence" value="ECO:0007669"/>
    <property type="project" value="InterPro"/>
</dbReference>
<dbReference type="PANTHER" id="PTHR30605">
    <property type="entry name" value="ANHYDRO-N-ACETYLMURAMIC ACID KINASE"/>
    <property type="match status" value="1"/>
</dbReference>
<dbReference type="Proteomes" id="UP000431533">
    <property type="component" value="Unassembled WGS sequence"/>
</dbReference>
<dbReference type="GO" id="GO:0005524">
    <property type="term" value="F:ATP binding"/>
    <property type="evidence" value="ECO:0007669"/>
    <property type="project" value="InterPro"/>
</dbReference>
<dbReference type="RefSeq" id="XP_031005908.1">
    <property type="nucleotide sequence ID" value="XM_031150205.1"/>
</dbReference>
<proteinExistence type="predicted"/>
<comment type="caution">
    <text evidence="1">The sequence shown here is derived from an EMBL/GenBank/DDBJ whole genome shotgun (WGS) entry which is preliminary data.</text>
</comment>
<dbReference type="GO" id="GO:0009254">
    <property type="term" value="P:peptidoglycan turnover"/>
    <property type="evidence" value="ECO:0007669"/>
    <property type="project" value="InterPro"/>
</dbReference>
<reference evidence="1 2" key="1">
    <citation type="submission" date="2018-05" db="EMBL/GenBank/DDBJ databases">
        <title>Genome sequencing and assembly of the regulated plant pathogen Lachnellula willkommii and related sister species for the development of diagnostic species identification markers.</title>
        <authorList>
            <person name="Giroux E."/>
            <person name="Bilodeau G."/>
        </authorList>
    </citation>
    <scope>NUCLEOTIDE SEQUENCE [LARGE SCALE GENOMIC DNA]</scope>
    <source>
        <strain evidence="1 2">CBS 185.66</strain>
    </source>
</reference>
<dbReference type="Pfam" id="PF03702">
    <property type="entry name" value="AnmK"/>
    <property type="match status" value="1"/>
</dbReference>
<keyword evidence="1" id="KW-0418">Kinase</keyword>
<dbReference type="Gene3D" id="3.30.420.40">
    <property type="match status" value="2"/>
</dbReference>
<evidence type="ECO:0000313" key="1">
    <source>
        <dbReference type="EMBL" id="TVY27120.1"/>
    </source>
</evidence>
<dbReference type="SUPFAM" id="SSF53067">
    <property type="entry name" value="Actin-like ATPase domain"/>
    <property type="match status" value="1"/>
</dbReference>
<keyword evidence="1" id="KW-0808">Transferase</keyword>